<feature type="compositionally biased region" description="Basic and acidic residues" evidence="1">
    <location>
        <begin position="198"/>
        <end position="209"/>
    </location>
</feature>
<feature type="region of interest" description="Disordered" evidence="1">
    <location>
        <begin position="173"/>
        <end position="211"/>
    </location>
</feature>
<evidence type="ECO:0000313" key="4">
    <source>
        <dbReference type="Proteomes" id="UP000005408"/>
    </source>
</evidence>
<dbReference type="Proteomes" id="UP000005408">
    <property type="component" value="Unassembled WGS sequence"/>
</dbReference>
<feature type="transmembrane region" description="Helical" evidence="2">
    <location>
        <begin position="70"/>
        <end position="91"/>
    </location>
</feature>
<feature type="transmembrane region" description="Helical" evidence="2">
    <location>
        <begin position="103"/>
        <end position="121"/>
    </location>
</feature>
<dbReference type="EnsemblMetazoa" id="G14567.1">
    <property type="protein sequence ID" value="G14567.1:cds"/>
    <property type="gene ID" value="G14567"/>
</dbReference>
<protein>
    <submittedName>
        <fullName evidence="3">Uncharacterized protein</fullName>
    </submittedName>
</protein>
<dbReference type="AlphaFoldDB" id="A0A8W8IJC8"/>
<feature type="region of interest" description="Disordered" evidence="1">
    <location>
        <begin position="370"/>
        <end position="434"/>
    </location>
</feature>
<accession>A0A8W8IJC8</accession>
<name>A0A8W8IJC8_MAGGI</name>
<keyword evidence="2" id="KW-0812">Transmembrane</keyword>
<feature type="compositionally biased region" description="Low complexity" evidence="1">
    <location>
        <begin position="180"/>
        <end position="189"/>
    </location>
</feature>
<sequence>MTTPRGTTNIPQSSPRTAVRRNLLTEFNEVDSPVCPMYREDLNTPCVETELATTEGTAYVSNSTGWGQLIGFWFGVIPIFTTLLYVAYQFFPGGIVMWATRELIIVLIFVIIFVILISVVYKCWKSTGRSGGGYRQRSVRGATPRVCKEGEWRSSSPGKRRAAEAVGHASDGYIDWPGANSDNDSSSSNYQRTTTNDKLVDDENGRDVTEESEDFPSCYKINASKNKRGFYVDGLIQVPGNNACLRRTNWIIASQDISVPPGHEVVIQTEFTYPENSEGIPVVLSDFLHKHKLLVARTLLNARTFNGYLRLFNLGRAVVTVKQNARIAIFSPVIKVSNSERLNSEEVYLVEEKNPKELPAHLIPVYEKEMPSKTVNTPELDPSSNSKDAAETPRVGKANAPKTNPKLCIPIQDPPRTDQPRDQQTVGMPKKTMRGRVIRKPQRYYEDCIM</sequence>
<organism evidence="3 4">
    <name type="scientific">Magallana gigas</name>
    <name type="common">Pacific oyster</name>
    <name type="synonym">Crassostrea gigas</name>
    <dbReference type="NCBI Taxonomy" id="29159"/>
    <lineage>
        <taxon>Eukaryota</taxon>
        <taxon>Metazoa</taxon>
        <taxon>Spiralia</taxon>
        <taxon>Lophotrochozoa</taxon>
        <taxon>Mollusca</taxon>
        <taxon>Bivalvia</taxon>
        <taxon>Autobranchia</taxon>
        <taxon>Pteriomorphia</taxon>
        <taxon>Ostreida</taxon>
        <taxon>Ostreoidea</taxon>
        <taxon>Ostreidae</taxon>
        <taxon>Magallana</taxon>
    </lineage>
</organism>
<evidence type="ECO:0000256" key="1">
    <source>
        <dbReference type="SAM" id="MobiDB-lite"/>
    </source>
</evidence>
<keyword evidence="4" id="KW-1185">Reference proteome</keyword>
<proteinExistence type="predicted"/>
<keyword evidence="2" id="KW-0472">Membrane</keyword>
<evidence type="ECO:0000256" key="2">
    <source>
        <dbReference type="SAM" id="Phobius"/>
    </source>
</evidence>
<keyword evidence="2" id="KW-1133">Transmembrane helix</keyword>
<evidence type="ECO:0000313" key="3">
    <source>
        <dbReference type="EnsemblMetazoa" id="G14567.1:cds"/>
    </source>
</evidence>
<reference evidence="3" key="1">
    <citation type="submission" date="2022-08" db="UniProtKB">
        <authorList>
            <consortium name="EnsemblMetazoa"/>
        </authorList>
    </citation>
    <scope>IDENTIFICATION</scope>
    <source>
        <strain evidence="3">05x7-T-G4-1.051#20</strain>
    </source>
</reference>
<feature type="compositionally biased region" description="Polar residues" evidence="1">
    <location>
        <begin position="373"/>
        <end position="387"/>
    </location>
</feature>